<keyword evidence="2" id="KW-1185">Reference proteome</keyword>
<proteinExistence type="predicted"/>
<name>A0A6S6XY34_9PROT</name>
<organism evidence="1 2">
    <name type="scientific">Denitratisoma oestradiolicum</name>
    <dbReference type="NCBI Taxonomy" id="311182"/>
    <lineage>
        <taxon>Bacteria</taxon>
        <taxon>Pseudomonadati</taxon>
        <taxon>Pseudomonadota</taxon>
        <taxon>Betaproteobacteria</taxon>
        <taxon>Nitrosomonadales</taxon>
        <taxon>Sterolibacteriaceae</taxon>
        <taxon>Denitratisoma</taxon>
    </lineage>
</organism>
<protein>
    <submittedName>
        <fullName evidence="1">Uncharacterized protein</fullName>
    </submittedName>
</protein>
<accession>A0A6S6XY34</accession>
<dbReference type="AlphaFoldDB" id="A0A6S6XY34"/>
<reference evidence="1 2" key="1">
    <citation type="submission" date="2020-03" db="EMBL/GenBank/DDBJ databases">
        <authorList>
            <consortium name="Genoscope - CEA"/>
            <person name="William W."/>
        </authorList>
    </citation>
    <scope>NUCLEOTIDE SEQUENCE [LARGE SCALE GENOMIC DNA]</scope>
    <source>
        <strain evidence="2">DSM 16959</strain>
    </source>
</reference>
<evidence type="ECO:0000313" key="1">
    <source>
        <dbReference type="EMBL" id="CAB1370949.1"/>
    </source>
</evidence>
<dbReference type="Proteomes" id="UP000515733">
    <property type="component" value="Chromosome"/>
</dbReference>
<evidence type="ECO:0000313" key="2">
    <source>
        <dbReference type="Proteomes" id="UP000515733"/>
    </source>
</evidence>
<dbReference type="KEGG" id="doe:DENOEST_3795"/>
<dbReference type="EMBL" id="LR778301">
    <property type="protein sequence ID" value="CAB1370949.1"/>
    <property type="molecule type" value="Genomic_DNA"/>
</dbReference>
<sequence length="169" mass="19267">MELVEYPMGRGSSWLLKFLLRLGAALLLVNLAACVMPRLPVSAPRADDLHERLSYTIRKHGFEHGIMSRREMDRDTDAIYIPLALDTVKRQHASLDDMILELARILSLPRYEDLPVLVELGAKDKADREYLHARIREAMAGLSNVQVRANPETFNDITITVTHPRLQQQ</sequence>
<gene>
    <name evidence="1" type="ORF">DENOEST_3795</name>
</gene>